<sequence length="455" mass="51526">MKTQLLSLLLIGTVVLADIPDTLANSPHILRADPLAQGHPKRRTLIGSHVSYLTQVDNSDGKHVFRVDHNGDSSIRKGGLLYDIQRRGLLNHLAGNDETSIENINDNSSDAQAMNSQGNTHTTTTTRIHREPSPDAERWFRQHGFINRRSDSIKDSEEAPRQLDRRGLLWGGSSTTISNVNDNSQHTNTFNSHGNRSKKITKVVSTNGDRGSHGHRDDGQGRDDDLADSWFDKRADEMLDHSQSHNRRALYKVEHLLDMPQQQPQHQEQGQGDHGSSSVDRRATTLTTTTAIVQFDDGNNNDDKDESKKVDTIARRNLVTIQIVTQNTNTNTNGHTIDNSRNNNNIYPVKVIHSSKDDGGNKNKNKKKRNKKKKEEGSSPTRRPHPASKNRKFNNREMKKPNPPKHNKLSKPNNRPIPSKYNQPRPREAMHATRYTKKINNQHPSRRMKVSKQKQ</sequence>
<feature type="signal peptide" evidence="2">
    <location>
        <begin position="1"/>
        <end position="17"/>
    </location>
</feature>
<feature type="region of interest" description="Disordered" evidence="1">
    <location>
        <begin position="150"/>
        <end position="224"/>
    </location>
</feature>
<feature type="compositionally biased region" description="Basic residues" evidence="1">
    <location>
        <begin position="382"/>
        <end position="393"/>
    </location>
</feature>
<gene>
    <name evidence="3" type="ORF">BGZ95_000604</name>
</gene>
<evidence type="ECO:0000313" key="4">
    <source>
        <dbReference type="Proteomes" id="UP001194580"/>
    </source>
</evidence>
<dbReference type="Proteomes" id="UP001194580">
    <property type="component" value="Unassembled WGS sequence"/>
</dbReference>
<proteinExistence type="predicted"/>
<evidence type="ECO:0000256" key="1">
    <source>
        <dbReference type="SAM" id="MobiDB-lite"/>
    </source>
</evidence>
<name>A0AAD4H9X6_9FUNG</name>
<feature type="compositionally biased region" description="Basic residues" evidence="1">
    <location>
        <begin position="363"/>
        <end position="372"/>
    </location>
</feature>
<comment type="caution">
    <text evidence="3">The sequence shown here is derived from an EMBL/GenBank/DDBJ whole genome shotgun (WGS) entry which is preliminary data.</text>
</comment>
<feature type="region of interest" description="Disordered" evidence="1">
    <location>
        <begin position="325"/>
        <end position="455"/>
    </location>
</feature>
<dbReference type="AlphaFoldDB" id="A0AAD4H9X6"/>
<evidence type="ECO:0000313" key="3">
    <source>
        <dbReference type="EMBL" id="KAG0279652.1"/>
    </source>
</evidence>
<feature type="compositionally biased region" description="Basic and acidic residues" evidence="1">
    <location>
        <begin position="150"/>
        <end position="167"/>
    </location>
</feature>
<keyword evidence="4" id="KW-1185">Reference proteome</keyword>
<feature type="compositionally biased region" description="Polar residues" evidence="1">
    <location>
        <begin position="172"/>
        <end position="194"/>
    </location>
</feature>
<accession>A0AAD4H9X6</accession>
<feature type="compositionally biased region" description="Basic and acidic residues" evidence="1">
    <location>
        <begin position="210"/>
        <end position="224"/>
    </location>
</feature>
<feature type="compositionally biased region" description="Polar residues" evidence="1">
    <location>
        <begin position="334"/>
        <end position="346"/>
    </location>
</feature>
<reference evidence="3" key="1">
    <citation type="journal article" date="2020" name="Fungal Divers.">
        <title>Resolving the Mortierellaceae phylogeny through synthesis of multi-gene phylogenetics and phylogenomics.</title>
        <authorList>
            <person name="Vandepol N."/>
            <person name="Liber J."/>
            <person name="Desiro A."/>
            <person name="Na H."/>
            <person name="Kennedy M."/>
            <person name="Barry K."/>
            <person name="Grigoriev I.V."/>
            <person name="Miller A.N."/>
            <person name="O'Donnell K."/>
            <person name="Stajich J.E."/>
            <person name="Bonito G."/>
        </authorList>
    </citation>
    <scope>NUCLEOTIDE SEQUENCE</scope>
    <source>
        <strain evidence="3">NRRL 28262</strain>
    </source>
</reference>
<protein>
    <submittedName>
        <fullName evidence="3">Uncharacterized protein</fullName>
    </submittedName>
</protein>
<keyword evidence="2" id="KW-0732">Signal</keyword>
<feature type="chain" id="PRO_5041925875" evidence="2">
    <location>
        <begin position="18"/>
        <end position="455"/>
    </location>
</feature>
<feature type="compositionally biased region" description="Basic residues" evidence="1">
    <location>
        <begin position="444"/>
        <end position="455"/>
    </location>
</feature>
<feature type="region of interest" description="Disordered" evidence="1">
    <location>
        <begin position="112"/>
        <end position="132"/>
    </location>
</feature>
<organism evidence="3 4">
    <name type="scientific">Linnemannia exigua</name>
    <dbReference type="NCBI Taxonomy" id="604196"/>
    <lineage>
        <taxon>Eukaryota</taxon>
        <taxon>Fungi</taxon>
        <taxon>Fungi incertae sedis</taxon>
        <taxon>Mucoromycota</taxon>
        <taxon>Mortierellomycotina</taxon>
        <taxon>Mortierellomycetes</taxon>
        <taxon>Mortierellales</taxon>
        <taxon>Mortierellaceae</taxon>
        <taxon>Linnemannia</taxon>
    </lineage>
</organism>
<feature type="region of interest" description="Disordered" evidence="1">
    <location>
        <begin position="260"/>
        <end position="281"/>
    </location>
</feature>
<dbReference type="EMBL" id="JAAAIL010000111">
    <property type="protein sequence ID" value="KAG0279652.1"/>
    <property type="molecule type" value="Genomic_DNA"/>
</dbReference>
<evidence type="ECO:0000256" key="2">
    <source>
        <dbReference type="SAM" id="SignalP"/>
    </source>
</evidence>